<organism evidence="3 4">
    <name type="scientific">Paenibacillus radicis</name>
    <name type="common">ex Xue et al. 2023</name>
    <dbReference type="NCBI Taxonomy" id="2972489"/>
    <lineage>
        <taxon>Bacteria</taxon>
        <taxon>Bacillati</taxon>
        <taxon>Bacillota</taxon>
        <taxon>Bacilli</taxon>
        <taxon>Bacillales</taxon>
        <taxon>Paenibacillaceae</taxon>
        <taxon>Paenibacillus</taxon>
    </lineage>
</organism>
<accession>A0ABT1YLA0</accession>
<dbReference type="Pfam" id="PF06605">
    <property type="entry name" value="Prophage_tail"/>
    <property type="match status" value="1"/>
</dbReference>
<feature type="domain" description="Prophage endopeptidase tail N-terminal" evidence="2">
    <location>
        <begin position="3"/>
        <end position="88"/>
    </location>
</feature>
<sequence length="709" mass="77892">MLTIYNRQKQKVGGLFTSGNNAEVADVTIKKRLNSTYELSFVISISSPKYSLIESEGLIECEGHTYIIKKKQRRRDGQGRLVEIICPHVMRRLMDIRIPYTSAIDESFGANIQTFTNILSAATGGVFTFQIMDSLELKDVYKWGYSNCLKGLQDLITLYEAEFIPDNYHIKIFRKINIDNGAHYRYAKNIINHSFETNTDTLVTRMTGLAKDSLTIIDLPASYLTADELSRLNVISGAIVGGIIKVPYLISQYATAWATPDNTFFDGEFSSTDIEADTVDGKVLLLKEIRKKLAAAEVPEIQIQIEPADLWKVNSREVRPQLGETVHLVDELMELDNITARAMELTEYPFDPSKNTQITLANYLLKDYNDIIADLNASKREWEGLLTNKQLNTNAFEEFAKYAIDAVNKSSTEVIRDERGHVYQDKTNALRQVIASSAGIVITTDGGVTAKAAITADGVAAPYIVGILGQFAQVKTDNLIAGVAKISSALIENLIVGSNVQMGPNAYISWNNVTGQPHIPNSAADVGALATSSPMLTYIGPTGIYSGQVITNQLIAGTAKISAAMIDKITANQIDVSGGKITADQIDAINLHVRAANIDGTITADAVRSSWVYSGTINANQINTVNLSAEKIYQAGTPNNYAVVGGSYGDMILYYNNSEFFRIYNDLTGVSFKHKNNSFLRRDDFGNTFLYGTWNFGNATVSGVTAKFS</sequence>
<dbReference type="Gene3D" id="3.55.50.40">
    <property type="match status" value="1"/>
</dbReference>
<evidence type="ECO:0000259" key="2">
    <source>
        <dbReference type="Pfam" id="PF18994"/>
    </source>
</evidence>
<evidence type="ECO:0000313" key="3">
    <source>
        <dbReference type="EMBL" id="MCR8633500.1"/>
    </source>
</evidence>
<dbReference type="EMBL" id="JANQBD010000015">
    <property type="protein sequence ID" value="MCR8633500.1"/>
    <property type="molecule type" value="Genomic_DNA"/>
</dbReference>
<dbReference type="Gene3D" id="6.20.110.10">
    <property type="match status" value="1"/>
</dbReference>
<dbReference type="InterPro" id="IPR044051">
    <property type="entry name" value="Prophage_tail_N"/>
</dbReference>
<feature type="domain" description="Tail spike" evidence="1">
    <location>
        <begin position="118"/>
        <end position="373"/>
    </location>
</feature>
<gene>
    <name evidence="3" type="ORF">NV381_20150</name>
</gene>
<dbReference type="InterPro" id="IPR010572">
    <property type="entry name" value="Tail_dom"/>
</dbReference>
<dbReference type="RefSeq" id="WP_258215076.1">
    <property type="nucleotide sequence ID" value="NZ_JANQBD010000015.1"/>
</dbReference>
<evidence type="ECO:0000313" key="4">
    <source>
        <dbReference type="Proteomes" id="UP001300012"/>
    </source>
</evidence>
<keyword evidence="4" id="KW-1185">Reference proteome</keyword>
<dbReference type="InterPro" id="IPR007119">
    <property type="entry name" value="Phage_tail_spike_N"/>
</dbReference>
<dbReference type="NCBIfam" id="TIGR01665">
    <property type="entry name" value="put_anti_recept"/>
    <property type="match status" value="1"/>
</dbReference>
<dbReference type="Proteomes" id="UP001300012">
    <property type="component" value="Unassembled WGS sequence"/>
</dbReference>
<proteinExistence type="predicted"/>
<reference evidence="3 4" key="1">
    <citation type="submission" date="2022-08" db="EMBL/GenBank/DDBJ databases">
        <title>Paenibacillus endoradicis sp. nov., Paenibacillus radicibacter sp. nov and Paenibacillus pararadicis sp. nov., three cold-adapted plant growth-promoting bacteria isolated from root of Larix gmelinii in Great Khingan.</title>
        <authorList>
            <person name="Xue H."/>
        </authorList>
    </citation>
    <scope>NUCLEOTIDE SEQUENCE [LARGE SCALE GENOMIC DNA]</scope>
    <source>
        <strain evidence="3 4">N5-1-1-5</strain>
    </source>
</reference>
<protein>
    <submittedName>
        <fullName evidence="3">Phage tail protein</fullName>
    </submittedName>
</protein>
<name>A0ABT1YLA0_9BACL</name>
<comment type="caution">
    <text evidence="3">The sequence shown here is derived from an EMBL/GenBank/DDBJ whole genome shotgun (WGS) entry which is preliminary data.</text>
</comment>
<evidence type="ECO:0000259" key="1">
    <source>
        <dbReference type="Pfam" id="PF06605"/>
    </source>
</evidence>
<dbReference type="Pfam" id="PF18994">
    <property type="entry name" value="Prophage_tailD1"/>
    <property type="match status" value="1"/>
</dbReference>